<comment type="similarity">
    <text evidence="1">Belongs to the GST superfamily. NadH family.</text>
</comment>
<evidence type="ECO:0000313" key="5">
    <source>
        <dbReference type="Proteomes" id="UP000185192"/>
    </source>
</evidence>
<dbReference type="RefSeq" id="WP_074204658.1">
    <property type="nucleotide sequence ID" value="NZ_FSQW01000001.1"/>
</dbReference>
<proteinExistence type="inferred from homology"/>
<dbReference type="InterPro" id="IPR014440">
    <property type="entry name" value="HCCAis_GSTk"/>
</dbReference>
<dbReference type="InterPro" id="IPR036249">
    <property type="entry name" value="Thioredoxin-like_sf"/>
</dbReference>
<dbReference type="GO" id="GO:0018845">
    <property type="term" value="F:2-hydroxychromene-2-carboxylate isomerase activity"/>
    <property type="evidence" value="ECO:0007669"/>
    <property type="project" value="UniProtKB-UniRule"/>
</dbReference>
<comment type="catalytic activity">
    <reaction evidence="1">
        <text>2-hydroxychromene-2-carboxylate = (3E)-4-(2-hydroxyphenyl)-2-oxobut-3-enoate</text>
        <dbReference type="Rhea" id="RHEA:27401"/>
        <dbReference type="ChEBI" id="CHEBI:59350"/>
        <dbReference type="ChEBI" id="CHEBI:59353"/>
        <dbReference type="EC" id="5.99.1.4"/>
    </reaction>
</comment>
<organism evidence="4 5">
    <name type="scientific">Parasphingorhabdus marina DSM 22363</name>
    <dbReference type="NCBI Taxonomy" id="1123272"/>
    <lineage>
        <taxon>Bacteria</taxon>
        <taxon>Pseudomonadati</taxon>
        <taxon>Pseudomonadota</taxon>
        <taxon>Alphaproteobacteria</taxon>
        <taxon>Sphingomonadales</taxon>
        <taxon>Sphingomonadaceae</taxon>
        <taxon>Parasphingorhabdus</taxon>
    </lineage>
</organism>
<feature type="active site" description="Nucleophile" evidence="2">
    <location>
        <position position="13"/>
    </location>
</feature>
<dbReference type="GO" id="GO:0016491">
    <property type="term" value="F:oxidoreductase activity"/>
    <property type="evidence" value="ECO:0007669"/>
    <property type="project" value="InterPro"/>
</dbReference>
<gene>
    <name evidence="4" type="ORF">SAMN02745824_1786</name>
</gene>
<evidence type="ECO:0000256" key="1">
    <source>
        <dbReference type="PIRNR" id="PIRNR006386"/>
    </source>
</evidence>
<dbReference type="PIRSF" id="PIRSF006386">
    <property type="entry name" value="HCCAis_GSTk"/>
    <property type="match status" value="1"/>
</dbReference>
<evidence type="ECO:0000256" key="2">
    <source>
        <dbReference type="PIRSR" id="PIRSR006386-1"/>
    </source>
</evidence>
<sequence>MANSVDVFWSFRSPYSYLVTPDLLKLREDYAVSVVLRPVLPIALRAKSTIFDAADKKRPRYIVMDSRRRAAFLGLPFVWPRPDPVVQNLETYEVPEEQPYIWRLSTLGVEAERRGKGIDFAHHVAALIWGGTEAWDEGDHLAVAARKAGFDLAEMENAFAHYDARAEIEKNHQLLEQSGHWGVPTMVFKGEPFFGQDRIDTLRWRLDEAGLRRNPSG</sequence>
<dbReference type="InterPro" id="IPR001853">
    <property type="entry name" value="DSBA-like_thioredoxin_dom"/>
</dbReference>
<name>A0A1N6DBK2_9SPHN</name>
<dbReference type="EC" id="5.99.1.4" evidence="1"/>
<accession>A0A1N6DBK2</accession>
<dbReference type="Gene3D" id="3.40.30.10">
    <property type="entry name" value="Glutaredoxin"/>
    <property type="match status" value="1"/>
</dbReference>
<dbReference type="OrthoDB" id="5244108at2"/>
<keyword evidence="1 4" id="KW-0413">Isomerase</keyword>
<evidence type="ECO:0000313" key="4">
    <source>
        <dbReference type="EMBL" id="SIN68127.1"/>
    </source>
</evidence>
<reference evidence="5" key="1">
    <citation type="submission" date="2016-11" db="EMBL/GenBank/DDBJ databases">
        <authorList>
            <person name="Varghese N."/>
            <person name="Submissions S."/>
        </authorList>
    </citation>
    <scope>NUCLEOTIDE SEQUENCE [LARGE SCALE GENOMIC DNA]</scope>
    <source>
        <strain evidence="5">DSM 22363</strain>
    </source>
</reference>
<feature type="domain" description="DSBA-like thioredoxin" evidence="3">
    <location>
        <begin position="5"/>
        <end position="206"/>
    </location>
</feature>
<dbReference type="EMBL" id="FSQW01000001">
    <property type="protein sequence ID" value="SIN68127.1"/>
    <property type="molecule type" value="Genomic_DNA"/>
</dbReference>
<dbReference type="AlphaFoldDB" id="A0A1N6DBK2"/>
<dbReference type="SUPFAM" id="SSF52833">
    <property type="entry name" value="Thioredoxin-like"/>
    <property type="match status" value="1"/>
</dbReference>
<keyword evidence="5" id="KW-1185">Reference proteome</keyword>
<dbReference type="InterPro" id="IPR051924">
    <property type="entry name" value="GST_Kappa/NadH"/>
</dbReference>
<dbReference type="Pfam" id="PF01323">
    <property type="entry name" value="DSBA"/>
    <property type="match status" value="1"/>
</dbReference>
<evidence type="ECO:0000259" key="3">
    <source>
        <dbReference type="Pfam" id="PF01323"/>
    </source>
</evidence>
<dbReference type="Proteomes" id="UP000185192">
    <property type="component" value="Unassembled WGS sequence"/>
</dbReference>
<dbReference type="PANTHER" id="PTHR42943">
    <property type="entry name" value="GLUTATHIONE S-TRANSFERASE KAPPA"/>
    <property type="match status" value="1"/>
</dbReference>
<dbReference type="PANTHER" id="PTHR42943:SF2">
    <property type="entry name" value="GLUTATHIONE S-TRANSFERASE KAPPA 1"/>
    <property type="match status" value="1"/>
</dbReference>
<protein>
    <recommendedName>
        <fullName evidence="1">2-hydroxychromene-2-carboxylate isomerase</fullName>
        <ecNumber evidence="1">5.99.1.4</ecNumber>
    </recommendedName>
</protein>
<dbReference type="STRING" id="1123272.SAMN02745824_1786"/>